<dbReference type="PANTHER" id="PTHR14097:SF9">
    <property type="entry name" value="EPIMERASE, PUTATIVE (AFU_ORTHOLOGUE AFUA_8G07320)-RELATED"/>
    <property type="match status" value="1"/>
</dbReference>
<reference evidence="1" key="1">
    <citation type="submission" date="2018-08" db="EMBL/GenBank/DDBJ databases">
        <title>Draft genome sequence of azole-resistant Aspergillus thermomutatus (Neosartorya pseudofischeri) strain HMR AF 39, isolated from a human nasal aspirate.</title>
        <authorList>
            <person name="Parent-Michaud M."/>
            <person name="Dufresne P.J."/>
            <person name="Fournier E."/>
            <person name="Martineau C."/>
            <person name="Moreira S."/>
            <person name="Perkins V."/>
            <person name="De Repentigny L."/>
            <person name="Dufresne S.F."/>
        </authorList>
    </citation>
    <scope>NUCLEOTIDE SEQUENCE [LARGE SCALE GENOMIC DNA]</scope>
    <source>
        <strain evidence="1">HMR AF 39</strain>
    </source>
</reference>
<dbReference type="EMBL" id="NKHU02000007">
    <property type="protein sequence ID" value="RHZ67327.1"/>
    <property type="molecule type" value="Genomic_DNA"/>
</dbReference>
<dbReference type="OrthoDB" id="3535423at2759"/>
<dbReference type="GeneID" id="38129186"/>
<dbReference type="InterPro" id="IPR036291">
    <property type="entry name" value="NAD(P)-bd_dom_sf"/>
</dbReference>
<dbReference type="SUPFAM" id="SSF51735">
    <property type="entry name" value="NAD(P)-binding Rossmann-fold domains"/>
    <property type="match status" value="1"/>
</dbReference>
<dbReference type="RefSeq" id="XP_026618578.1">
    <property type="nucleotide sequence ID" value="XM_026760831.1"/>
</dbReference>
<keyword evidence="2" id="KW-1185">Reference proteome</keyword>
<gene>
    <name evidence="1" type="ORF">CDV56_107212</name>
</gene>
<sequence length="112" mass="12385">MKIILTGATGFVGSEVLEQCLQKSVVVLARRELPPAMMGHPKLTVRIITKFMSYPDDLLRDLRGAEACIWTLAKAPDMGRTMDGDTVRVCLDYTLAAIKAFDQSRQGGRQDD</sequence>
<evidence type="ECO:0000313" key="1">
    <source>
        <dbReference type="EMBL" id="RHZ67327.1"/>
    </source>
</evidence>
<protein>
    <recommendedName>
        <fullName evidence="3">NAD(P)-binding domain-containing protein</fullName>
    </recommendedName>
</protein>
<comment type="caution">
    <text evidence="1">The sequence shown here is derived from an EMBL/GenBank/DDBJ whole genome shotgun (WGS) entry which is preliminary data.</text>
</comment>
<evidence type="ECO:0000313" key="2">
    <source>
        <dbReference type="Proteomes" id="UP000215305"/>
    </source>
</evidence>
<dbReference type="STRING" id="41047.A0A397HX02"/>
<dbReference type="Proteomes" id="UP000215305">
    <property type="component" value="Unassembled WGS sequence"/>
</dbReference>
<evidence type="ECO:0008006" key="3">
    <source>
        <dbReference type="Google" id="ProtNLM"/>
    </source>
</evidence>
<dbReference type="AlphaFoldDB" id="A0A397HX02"/>
<dbReference type="PANTHER" id="PTHR14097">
    <property type="entry name" value="OXIDOREDUCTASE HTATIP2"/>
    <property type="match status" value="1"/>
</dbReference>
<organism evidence="1 2">
    <name type="scientific">Aspergillus thermomutatus</name>
    <name type="common">Neosartorya pseudofischeri</name>
    <dbReference type="NCBI Taxonomy" id="41047"/>
    <lineage>
        <taxon>Eukaryota</taxon>
        <taxon>Fungi</taxon>
        <taxon>Dikarya</taxon>
        <taxon>Ascomycota</taxon>
        <taxon>Pezizomycotina</taxon>
        <taxon>Eurotiomycetes</taxon>
        <taxon>Eurotiomycetidae</taxon>
        <taxon>Eurotiales</taxon>
        <taxon>Aspergillaceae</taxon>
        <taxon>Aspergillus</taxon>
        <taxon>Aspergillus subgen. Fumigati</taxon>
    </lineage>
</organism>
<dbReference type="VEuPathDB" id="FungiDB:CDV56_107212"/>
<proteinExistence type="predicted"/>
<dbReference type="Gene3D" id="3.40.50.720">
    <property type="entry name" value="NAD(P)-binding Rossmann-like Domain"/>
    <property type="match status" value="1"/>
</dbReference>
<accession>A0A397HX02</accession>
<name>A0A397HX02_ASPTH</name>